<dbReference type="VEuPathDB" id="VectorBase:RSAN_043042"/>
<name>A0A9D4QA07_RHISA</name>
<sequence>MRGRALSEGAHDGVIGACVEGGRPRLLKHPLSSSPTLGYVFGHISKRGIQCIGCAVQNDGVVRSFGYSVVGVFCLSNSLSDNEVYELCHPLVLKYQQVYGKLVFTQAPVILHTDTSNTAISTQLVSLEADCPLEPKSVTVAPDVHIGTCTVRARASLMMPFEMDPNPKFLQQNLEVAASRIKRRLVADVLSFQLDGSGVLMRRNSPEKALSDLVDQSGDGTKQRRLKNSQRIFSFAVLVQCTGEAAVDACGKSCTPVIHYQRRTFKSGSVVLPLDVVATVGVEDPVPDIVDLLAQELANQVDQLVSCIAHFFKGDSICSAQPFHYWPAECGHWVTVVYPDGVSQEKLLSRRRELHRLLLLPEDWPHFRKSNAYAFPDDLASEPYLRNVHVGLSPPAGCEVRLVFGQYRYRHYQQDRMDDNGWGCAYRSLQTIISWFQLQGYTDCATPTHREIQQILVDIGDKPSSFVGSKQWIGSQEVGFCLNRLLDVECRTMFVSSGAELPTKSRELMAHFEKHGTPVMIAELESRPDPLDLPGTSTDDTVGPSSTSETLRVDAAYYSTAEQAQRVERSAQTKTVLSGKSATQRKFDLLGPQDEGYTDWLATHECQRNIECNSGRMEVEAALTMFQRSWAKHGLRYTTRMGAALRNLVDKKKAQGESLGGRGKLTQEKIKKIANYYGYALRSNINDVPAMKRAVEATLLHMTSTDDAPKHSKCPEGASSWCKYNRALANGESPPSHKNALPACVGAALEPVFARLSDESLLARCCEGKTQNASESLHSVIWTQTSKNGNASLESVKRAATEAVAIYNQGRRATNESIAARGGMLAHTIIGIAFDSKTGESHYLVLDPHYTGGEDLSTVQNKGWCGWKGANFWDQNSFYNLCLPQRPVVI</sequence>
<dbReference type="Pfam" id="PF07910">
    <property type="entry name" value="Peptidase_C78"/>
    <property type="match status" value="2"/>
</dbReference>
<feature type="domain" description="UFSP1/2/DUB catalytic" evidence="7">
    <location>
        <begin position="400"/>
        <end position="522"/>
    </location>
</feature>
<evidence type="ECO:0000259" key="9">
    <source>
        <dbReference type="Pfam" id="PF20908"/>
    </source>
</evidence>
<dbReference type="PANTHER" id="PTHR48153:SF2">
    <property type="entry name" value="UFM1-SPECIFIC PROTEASE 2"/>
    <property type="match status" value="1"/>
</dbReference>
<accession>A0A9D4QA07</accession>
<evidence type="ECO:0000313" key="10">
    <source>
        <dbReference type="EMBL" id="KAH7970028.1"/>
    </source>
</evidence>
<organism evidence="10 11">
    <name type="scientific">Rhipicephalus sanguineus</name>
    <name type="common">Brown dog tick</name>
    <name type="synonym">Ixodes sanguineus</name>
    <dbReference type="NCBI Taxonomy" id="34632"/>
    <lineage>
        <taxon>Eukaryota</taxon>
        <taxon>Metazoa</taxon>
        <taxon>Ecdysozoa</taxon>
        <taxon>Arthropoda</taxon>
        <taxon>Chelicerata</taxon>
        <taxon>Arachnida</taxon>
        <taxon>Acari</taxon>
        <taxon>Parasitiformes</taxon>
        <taxon>Ixodida</taxon>
        <taxon>Ixodoidea</taxon>
        <taxon>Ixodidae</taxon>
        <taxon>Rhipicephalinae</taxon>
        <taxon>Rhipicephalus</taxon>
        <taxon>Rhipicephalus</taxon>
    </lineage>
</organism>
<evidence type="ECO:0008006" key="12">
    <source>
        <dbReference type="Google" id="ProtNLM"/>
    </source>
</evidence>
<evidence type="ECO:0000256" key="6">
    <source>
        <dbReference type="SAM" id="MobiDB-lite"/>
    </source>
</evidence>
<dbReference type="GO" id="GO:0071567">
    <property type="term" value="F:deUFMylase activity"/>
    <property type="evidence" value="ECO:0007669"/>
    <property type="project" value="TreeGrafter"/>
</dbReference>
<dbReference type="PANTHER" id="PTHR48153">
    <property type="entry name" value="UFM1-SPECIFIC PROTEASE 2"/>
    <property type="match status" value="1"/>
</dbReference>
<comment type="similarity">
    <text evidence="1">Belongs to the peptidase C78 family.</text>
</comment>
<comment type="caution">
    <text evidence="10">The sequence shown here is derived from an EMBL/GenBank/DDBJ whole genome shotgun (WGS) entry which is preliminary data.</text>
</comment>
<dbReference type="Proteomes" id="UP000821837">
    <property type="component" value="Unassembled WGS sequence"/>
</dbReference>
<keyword evidence="3" id="KW-0833">Ubl conjugation pathway</keyword>
<evidence type="ECO:0000256" key="2">
    <source>
        <dbReference type="ARBA" id="ARBA00022670"/>
    </source>
</evidence>
<proteinExistence type="inferred from homology"/>
<feature type="domain" description="Mutator-like transposase" evidence="8">
    <location>
        <begin position="640"/>
        <end position="722"/>
    </location>
</feature>
<feature type="domain" description="UFSP1/2/DUB catalytic" evidence="7">
    <location>
        <begin position="799"/>
        <end position="882"/>
    </location>
</feature>
<evidence type="ECO:0000259" key="7">
    <source>
        <dbReference type="Pfam" id="PF07910"/>
    </source>
</evidence>
<dbReference type="InterPro" id="IPR049387">
    <property type="entry name" value="UFSP2-like_2nd"/>
</dbReference>
<dbReference type="GO" id="GO:0006508">
    <property type="term" value="P:proteolysis"/>
    <property type="evidence" value="ECO:0007669"/>
    <property type="project" value="UniProtKB-KW"/>
</dbReference>
<reference evidence="10" key="1">
    <citation type="journal article" date="2020" name="Cell">
        <title>Large-Scale Comparative Analyses of Tick Genomes Elucidate Their Genetic Diversity and Vector Capacities.</title>
        <authorList>
            <consortium name="Tick Genome and Microbiome Consortium (TIGMIC)"/>
            <person name="Jia N."/>
            <person name="Wang J."/>
            <person name="Shi W."/>
            <person name="Du L."/>
            <person name="Sun Y."/>
            <person name="Zhan W."/>
            <person name="Jiang J.F."/>
            <person name="Wang Q."/>
            <person name="Zhang B."/>
            <person name="Ji P."/>
            <person name="Bell-Sakyi L."/>
            <person name="Cui X.M."/>
            <person name="Yuan T.T."/>
            <person name="Jiang B.G."/>
            <person name="Yang W.F."/>
            <person name="Lam T.T."/>
            <person name="Chang Q.C."/>
            <person name="Ding S.J."/>
            <person name="Wang X.J."/>
            <person name="Zhu J.G."/>
            <person name="Ruan X.D."/>
            <person name="Zhao L."/>
            <person name="Wei J.T."/>
            <person name="Ye R.Z."/>
            <person name="Que T.C."/>
            <person name="Du C.H."/>
            <person name="Zhou Y.H."/>
            <person name="Cheng J.X."/>
            <person name="Dai P.F."/>
            <person name="Guo W.B."/>
            <person name="Han X.H."/>
            <person name="Huang E.J."/>
            <person name="Li L.F."/>
            <person name="Wei W."/>
            <person name="Gao Y.C."/>
            <person name="Liu J.Z."/>
            <person name="Shao H.Z."/>
            <person name="Wang X."/>
            <person name="Wang C.C."/>
            <person name="Yang T.C."/>
            <person name="Huo Q.B."/>
            <person name="Li W."/>
            <person name="Chen H.Y."/>
            <person name="Chen S.E."/>
            <person name="Zhou L.G."/>
            <person name="Ni X.B."/>
            <person name="Tian J.H."/>
            <person name="Sheng Y."/>
            <person name="Liu T."/>
            <person name="Pan Y.S."/>
            <person name="Xia L.Y."/>
            <person name="Li J."/>
            <person name="Zhao F."/>
            <person name="Cao W.C."/>
        </authorList>
    </citation>
    <scope>NUCLEOTIDE SEQUENCE</scope>
    <source>
        <strain evidence="10">Rsan-2018</strain>
    </source>
</reference>
<dbReference type="Pfam" id="PF20908">
    <property type="entry name" value="UfSP2_N"/>
    <property type="match status" value="1"/>
</dbReference>
<feature type="region of interest" description="Disordered" evidence="6">
    <location>
        <begin position="527"/>
        <end position="547"/>
    </location>
</feature>
<dbReference type="GO" id="GO:0005783">
    <property type="term" value="C:endoplasmic reticulum"/>
    <property type="evidence" value="ECO:0007669"/>
    <property type="project" value="TreeGrafter"/>
</dbReference>
<dbReference type="InterPro" id="IPR012462">
    <property type="entry name" value="UFSP1/2_DUB_cat"/>
</dbReference>
<dbReference type="Gene3D" id="3.90.70.130">
    <property type="match status" value="2"/>
</dbReference>
<evidence type="ECO:0000256" key="1">
    <source>
        <dbReference type="ARBA" id="ARBA00008552"/>
    </source>
</evidence>
<evidence type="ECO:0000259" key="8">
    <source>
        <dbReference type="Pfam" id="PF20700"/>
    </source>
</evidence>
<dbReference type="AlphaFoldDB" id="A0A9D4QA07"/>
<feature type="compositionally biased region" description="Polar residues" evidence="6">
    <location>
        <begin position="535"/>
        <end position="547"/>
    </location>
</feature>
<gene>
    <name evidence="10" type="ORF">HPB52_023917</name>
</gene>
<evidence type="ECO:0000256" key="4">
    <source>
        <dbReference type="ARBA" id="ARBA00022801"/>
    </source>
</evidence>
<dbReference type="InterPro" id="IPR049012">
    <property type="entry name" value="Mutator_transp_dom"/>
</dbReference>
<keyword evidence="2" id="KW-0645">Protease</keyword>
<evidence type="ECO:0000256" key="5">
    <source>
        <dbReference type="ARBA" id="ARBA00022807"/>
    </source>
</evidence>
<keyword evidence="4" id="KW-0378">Hydrolase</keyword>
<feature type="domain" description="UFSP2 second" evidence="9">
    <location>
        <begin position="222"/>
        <end position="378"/>
    </location>
</feature>
<evidence type="ECO:0000313" key="11">
    <source>
        <dbReference type="Proteomes" id="UP000821837"/>
    </source>
</evidence>
<dbReference type="Pfam" id="PF20700">
    <property type="entry name" value="Mutator"/>
    <property type="match status" value="1"/>
</dbReference>
<protein>
    <recommendedName>
        <fullName evidence="12">Ufm1-specific protease 2</fullName>
    </recommendedName>
</protein>
<keyword evidence="5" id="KW-0788">Thiol protease</keyword>
<dbReference type="EMBL" id="JABSTV010001248">
    <property type="protein sequence ID" value="KAH7970028.1"/>
    <property type="molecule type" value="Genomic_DNA"/>
</dbReference>
<evidence type="ECO:0000256" key="3">
    <source>
        <dbReference type="ARBA" id="ARBA00022786"/>
    </source>
</evidence>
<reference evidence="10" key="2">
    <citation type="submission" date="2021-09" db="EMBL/GenBank/DDBJ databases">
        <authorList>
            <person name="Jia N."/>
            <person name="Wang J."/>
            <person name="Shi W."/>
            <person name="Du L."/>
            <person name="Sun Y."/>
            <person name="Zhan W."/>
            <person name="Jiang J."/>
            <person name="Wang Q."/>
            <person name="Zhang B."/>
            <person name="Ji P."/>
            <person name="Sakyi L.B."/>
            <person name="Cui X."/>
            <person name="Yuan T."/>
            <person name="Jiang B."/>
            <person name="Yang W."/>
            <person name="Lam T.T.-Y."/>
            <person name="Chang Q."/>
            <person name="Ding S."/>
            <person name="Wang X."/>
            <person name="Zhu J."/>
            <person name="Ruan X."/>
            <person name="Zhao L."/>
            <person name="Wei J."/>
            <person name="Que T."/>
            <person name="Du C."/>
            <person name="Cheng J."/>
            <person name="Dai P."/>
            <person name="Han X."/>
            <person name="Huang E."/>
            <person name="Gao Y."/>
            <person name="Liu J."/>
            <person name="Shao H."/>
            <person name="Ye R."/>
            <person name="Li L."/>
            <person name="Wei W."/>
            <person name="Wang X."/>
            <person name="Wang C."/>
            <person name="Huo Q."/>
            <person name="Li W."/>
            <person name="Guo W."/>
            <person name="Chen H."/>
            <person name="Chen S."/>
            <person name="Zhou L."/>
            <person name="Zhou L."/>
            <person name="Ni X."/>
            <person name="Tian J."/>
            <person name="Zhou Y."/>
            <person name="Sheng Y."/>
            <person name="Liu T."/>
            <person name="Pan Y."/>
            <person name="Xia L."/>
            <person name="Li J."/>
            <person name="Zhao F."/>
            <person name="Cao W."/>
        </authorList>
    </citation>
    <scope>NUCLEOTIDE SEQUENCE</scope>
    <source>
        <strain evidence="10">Rsan-2018</strain>
        <tissue evidence="10">Larvae</tissue>
    </source>
</reference>
<dbReference type="GO" id="GO:0005634">
    <property type="term" value="C:nucleus"/>
    <property type="evidence" value="ECO:0007669"/>
    <property type="project" value="TreeGrafter"/>
</dbReference>
<keyword evidence="11" id="KW-1185">Reference proteome</keyword>